<sequence>MDHFSFGGADLTRGQIFQVIIRLSVASMVTYYSVKWMMNQLDPTSKNKKKAKGLAEEQLKRLSENDGIENKCP</sequence>
<dbReference type="eggNOG" id="KOG0737">
    <property type="taxonomic scope" value="Eukaryota"/>
</dbReference>
<dbReference type="STRING" id="7234.B4G776"/>
<evidence type="ECO:0000313" key="3">
    <source>
        <dbReference type="Proteomes" id="UP000008744"/>
    </source>
</evidence>
<reference evidence="2 3" key="1">
    <citation type="journal article" date="2007" name="Nature">
        <title>Evolution of genes and genomes on the Drosophila phylogeny.</title>
        <authorList>
            <consortium name="Drosophila 12 Genomes Consortium"/>
            <person name="Clark A.G."/>
            <person name="Eisen M.B."/>
            <person name="Smith D.R."/>
            <person name="Bergman C.M."/>
            <person name="Oliver B."/>
            <person name="Markow T.A."/>
            <person name="Kaufman T.C."/>
            <person name="Kellis M."/>
            <person name="Gelbart W."/>
            <person name="Iyer V.N."/>
            <person name="Pollard D.A."/>
            <person name="Sackton T.B."/>
            <person name="Larracuente A.M."/>
            <person name="Singh N.D."/>
            <person name="Abad J.P."/>
            <person name="Abt D.N."/>
            <person name="Adryan B."/>
            <person name="Aguade M."/>
            <person name="Akashi H."/>
            <person name="Anderson W.W."/>
            <person name="Aquadro C.F."/>
            <person name="Ardell D.H."/>
            <person name="Arguello R."/>
            <person name="Artieri C.G."/>
            <person name="Barbash D.A."/>
            <person name="Barker D."/>
            <person name="Barsanti P."/>
            <person name="Batterham P."/>
            <person name="Batzoglou S."/>
            <person name="Begun D."/>
            <person name="Bhutkar A."/>
            <person name="Blanco E."/>
            <person name="Bosak S.A."/>
            <person name="Bradley R.K."/>
            <person name="Brand A.D."/>
            <person name="Brent M.R."/>
            <person name="Brooks A.N."/>
            <person name="Brown R.H."/>
            <person name="Butlin R.K."/>
            <person name="Caggese C."/>
            <person name="Calvi B.R."/>
            <person name="Bernardo de Carvalho A."/>
            <person name="Caspi A."/>
            <person name="Castrezana S."/>
            <person name="Celniker S.E."/>
            <person name="Chang J.L."/>
            <person name="Chapple C."/>
            <person name="Chatterji S."/>
            <person name="Chinwalla A."/>
            <person name="Civetta A."/>
            <person name="Clifton S.W."/>
            <person name="Comeron J.M."/>
            <person name="Costello J.C."/>
            <person name="Coyne J.A."/>
            <person name="Daub J."/>
            <person name="David R.G."/>
            <person name="Delcher A.L."/>
            <person name="Delehaunty K."/>
            <person name="Do C.B."/>
            <person name="Ebling H."/>
            <person name="Edwards K."/>
            <person name="Eickbush T."/>
            <person name="Evans J.D."/>
            <person name="Filipski A."/>
            <person name="Findeiss S."/>
            <person name="Freyhult E."/>
            <person name="Fulton L."/>
            <person name="Fulton R."/>
            <person name="Garcia A.C."/>
            <person name="Gardiner A."/>
            <person name="Garfield D.A."/>
            <person name="Garvin B.E."/>
            <person name="Gibson G."/>
            <person name="Gilbert D."/>
            <person name="Gnerre S."/>
            <person name="Godfrey J."/>
            <person name="Good R."/>
            <person name="Gotea V."/>
            <person name="Gravely B."/>
            <person name="Greenberg A.J."/>
            <person name="Griffiths-Jones S."/>
            <person name="Gross S."/>
            <person name="Guigo R."/>
            <person name="Gustafson E.A."/>
            <person name="Haerty W."/>
            <person name="Hahn M.W."/>
            <person name="Halligan D.L."/>
            <person name="Halpern A.L."/>
            <person name="Halter G.M."/>
            <person name="Han M.V."/>
            <person name="Heger A."/>
            <person name="Hillier L."/>
            <person name="Hinrichs A.S."/>
            <person name="Holmes I."/>
            <person name="Hoskins R.A."/>
            <person name="Hubisz M.J."/>
            <person name="Hultmark D."/>
            <person name="Huntley M.A."/>
            <person name="Jaffe D.B."/>
            <person name="Jagadeeshan S."/>
            <person name="Jeck W.R."/>
            <person name="Johnson J."/>
            <person name="Jones C.D."/>
            <person name="Jordan W.C."/>
            <person name="Karpen G.H."/>
            <person name="Kataoka E."/>
            <person name="Keightley P.D."/>
            <person name="Kheradpour P."/>
            <person name="Kirkness E.F."/>
            <person name="Koerich L.B."/>
            <person name="Kristiansen K."/>
            <person name="Kudrna D."/>
            <person name="Kulathinal R.J."/>
            <person name="Kumar S."/>
            <person name="Kwok R."/>
            <person name="Lander E."/>
            <person name="Langley C.H."/>
            <person name="Lapoint R."/>
            <person name="Lazzaro B.P."/>
            <person name="Lee S.J."/>
            <person name="Levesque L."/>
            <person name="Li R."/>
            <person name="Lin C.F."/>
            <person name="Lin M.F."/>
            <person name="Lindblad-Toh K."/>
            <person name="Llopart A."/>
            <person name="Long M."/>
            <person name="Low L."/>
            <person name="Lozovsky E."/>
            <person name="Lu J."/>
            <person name="Luo M."/>
            <person name="Machado C.A."/>
            <person name="Makalowski W."/>
            <person name="Marzo M."/>
            <person name="Matsuda M."/>
            <person name="Matzkin L."/>
            <person name="McAllister B."/>
            <person name="McBride C.S."/>
            <person name="McKernan B."/>
            <person name="McKernan K."/>
            <person name="Mendez-Lago M."/>
            <person name="Minx P."/>
            <person name="Mollenhauer M.U."/>
            <person name="Montooth K."/>
            <person name="Mount S.M."/>
            <person name="Mu X."/>
            <person name="Myers E."/>
            <person name="Negre B."/>
            <person name="Newfeld S."/>
            <person name="Nielsen R."/>
            <person name="Noor M.A."/>
            <person name="O'Grady P."/>
            <person name="Pachter L."/>
            <person name="Papaceit M."/>
            <person name="Parisi M.J."/>
            <person name="Parisi M."/>
            <person name="Parts L."/>
            <person name="Pedersen J.S."/>
            <person name="Pesole G."/>
            <person name="Phillippy A.M."/>
            <person name="Ponting C.P."/>
            <person name="Pop M."/>
            <person name="Porcelli D."/>
            <person name="Powell J.R."/>
            <person name="Prohaska S."/>
            <person name="Pruitt K."/>
            <person name="Puig M."/>
            <person name="Quesneville H."/>
            <person name="Ram K.R."/>
            <person name="Rand D."/>
            <person name="Rasmussen M.D."/>
            <person name="Reed L.K."/>
            <person name="Reenan R."/>
            <person name="Reily A."/>
            <person name="Remington K.A."/>
            <person name="Rieger T.T."/>
            <person name="Ritchie M.G."/>
            <person name="Robin C."/>
            <person name="Rogers Y.H."/>
            <person name="Rohde C."/>
            <person name="Rozas J."/>
            <person name="Rubenfield M.J."/>
            <person name="Ruiz A."/>
            <person name="Russo S."/>
            <person name="Salzberg S.L."/>
            <person name="Sanchez-Gracia A."/>
            <person name="Saranga D.J."/>
            <person name="Sato H."/>
            <person name="Schaeffer S.W."/>
            <person name="Schatz M.C."/>
            <person name="Schlenke T."/>
            <person name="Schwartz R."/>
            <person name="Segarra C."/>
            <person name="Singh R.S."/>
            <person name="Sirot L."/>
            <person name="Sirota M."/>
            <person name="Sisneros N.B."/>
            <person name="Smith C.D."/>
            <person name="Smith T.F."/>
            <person name="Spieth J."/>
            <person name="Stage D.E."/>
            <person name="Stark A."/>
            <person name="Stephan W."/>
            <person name="Strausberg R.L."/>
            <person name="Strempel S."/>
            <person name="Sturgill D."/>
            <person name="Sutton G."/>
            <person name="Sutton G.G."/>
            <person name="Tao W."/>
            <person name="Teichmann S."/>
            <person name="Tobari Y.N."/>
            <person name="Tomimura Y."/>
            <person name="Tsolas J.M."/>
            <person name="Valente V.L."/>
            <person name="Venter E."/>
            <person name="Venter J.C."/>
            <person name="Vicario S."/>
            <person name="Vieira F.G."/>
            <person name="Vilella A.J."/>
            <person name="Villasante A."/>
            <person name="Walenz B."/>
            <person name="Wang J."/>
            <person name="Wasserman M."/>
            <person name="Watts T."/>
            <person name="Wilson D."/>
            <person name="Wilson R.K."/>
            <person name="Wing R.A."/>
            <person name="Wolfner M.F."/>
            <person name="Wong A."/>
            <person name="Wong G.K."/>
            <person name="Wu C.I."/>
            <person name="Wu G."/>
            <person name="Yamamoto D."/>
            <person name="Yang H.P."/>
            <person name="Yang S.P."/>
            <person name="Yorke J.A."/>
            <person name="Yoshida K."/>
            <person name="Zdobnov E."/>
            <person name="Zhang P."/>
            <person name="Zhang Y."/>
            <person name="Zimin A.V."/>
            <person name="Baldwin J."/>
            <person name="Abdouelleil A."/>
            <person name="Abdulkadir J."/>
            <person name="Abebe A."/>
            <person name="Abera B."/>
            <person name="Abreu J."/>
            <person name="Acer S.C."/>
            <person name="Aftuck L."/>
            <person name="Alexander A."/>
            <person name="An P."/>
            <person name="Anderson E."/>
            <person name="Anderson S."/>
            <person name="Arachi H."/>
            <person name="Azer M."/>
            <person name="Bachantsang P."/>
            <person name="Barry A."/>
            <person name="Bayul T."/>
            <person name="Berlin A."/>
            <person name="Bessette D."/>
            <person name="Bloom T."/>
            <person name="Blye J."/>
            <person name="Boguslavskiy L."/>
            <person name="Bonnet C."/>
            <person name="Boukhgalter B."/>
            <person name="Bourzgui I."/>
            <person name="Brown A."/>
            <person name="Cahill P."/>
            <person name="Channer S."/>
            <person name="Cheshatsang Y."/>
            <person name="Chuda L."/>
            <person name="Citroen M."/>
            <person name="Collymore A."/>
            <person name="Cooke P."/>
            <person name="Costello M."/>
            <person name="D'Aco K."/>
            <person name="Daza R."/>
            <person name="De Haan G."/>
            <person name="DeGray S."/>
            <person name="DeMaso C."/>
            <person name="Dhargay N."/>
            <person name="Dooley K."/>
            <person name="Dooley E."/>
            <person name="Doricent M."/>
            <person name="Dorje P."/>
            <person name="Dorjee K."/>
            <person name="Dupes A."/>
            <person name="Elong R."/>
            <person name="Falk J."/>
            <person name="Farina A."/>
            <person name="Faro S."/>
            <person name="Ferguson D."/>
            <person name="Fisher S."/>
            <person name="Foley C.D."/>
            <person name="Franke A."/>
            <person name="Friedrich D."/>
            <person name="Gadbois L."/>
            <person name="Gearin G."/>
            <person name="Gearin C.R."/>
            <person name="Giannoukos G."/>
            <person name="Goode T."/>
            <person name="Graham J."/>
            <person name="Grandbois E."/>
            <person name="Grewal S."/>
            <person name="Gyaltsen K."/>
            <person name="Hafez N."/>
            <person name="Hagos B."/>
            <person name="Hall J."/>
            <person name="Henson C."/>
            <person name="Hollinger A."/>
            <person name="Honan T."/>
            <person name="Huard M.D."/>
            <person name="Hughes L."/>
            <person name="Hurhula B."/>
            <person name="Husby M.E."/>
            <person name="Kamat A."/>
            <person name="Kanga B."/>
            <person name="Kashin S."/>
            <person name="Khazanovich D."/>
            <person name="Kisner P."/>
            <person name="Lance K."/>
            <person name="Lara M."/>
            <person name="Lee W."/>
            <person name="Lennon N."/>
            <person name="Letendre F."/>
            <person name="LeVine R."/>
            <person name="Lipovsky A."/>
            <person name="Liu X."/>
            <person name="Liu J."/>
            <person name="Liu S."/>
            <person name="Lokyitsang T."/>
            <person name="Lokyitsang Y."/>
            <person name="Lubonja R."/>
            <person name="Lui A."/>
            <person name="MacDonald P."/>
            <person name="Magnisalis V."/>
            <person name="Maru K."/>
            <person name="Matthews C."/>
            <person name="McCusker W."/>
            <person name="McDonough S."/>
            <person name="Mehta T."/>
            <person name="Meldrim J."/>
            <person name="Meneus L."/>
            <person name="Mihai O."/>
            <person name="Mihalev A."/>
            <person name="Mihova T."/>
            <person name="Mittelman R."/>
            <person name="Mlenga V."/>
            <person name="Montmayeur A."/>
            <person name="Mulrain L."/>
            <person name="Navidi A."/>
            <person name="Naylor J."/>
            <person name="Negash T."/>
            <person name="Nguyen T."/>
            <person name="Nguyen N."/>
            <person name="Nicol R."/>
            <person name="Norbu C."/>
            <person name="Norbu N."/>
            <person name="Novod N."/>
            <person name="O'Neill B."/>
            <person name="Osman S."/>
            <person name="Markiewicz E."/>
            <person name="Oyono O.L."/>
            <person name="Patti C."/>
            <person name="Phunkhang P."/>
            <person name="Pierre F."/>
            <person name="Priest M."/>
            <person name="Raghuraman S."/>
            <person name="Rege F."/>
            <person name="Reyes R."/>
            <person name="Rise C."/>
            <person name="Rogov P."/>
            <person name="Ross K."/>
            <person name="Ryan E."/>
            <person name="Settipalli S."/>
            <person name="Shea T."/>
            <person name="Sherpa N."/>
            <person name="Shi L."/>
            <person name="Shih D."/>
            <person name="Sparrow T."/>
            <person name="Spaulding J."/>
            <person name="Stalker J."/>
            <person name="Stange-Thomann N."/>
            <person name="Stavropoulos S."/>
            <person name="Stone C."/>
            <person name="Strader C."/>
            <person name="Tesfaye S."/>
            <person name="Thomson T."/>
            <person name="Thoulutsang Y."/>
            <person name="Thoulutsang D."/>
            <person name="Topham K."/>
            <person name="Topping I."/>
            <person name="Tsamla T."/>
            <person name="Vassiliev H."/>
            <person name="Vo A."/>
            <person name="Wangchuk T."/>
            <person name="Wangdi T."/>
            <person name="Weiand M."/>
            <person name="Wilkinson J."/>
            <person name="Wilson A."/>
            <person name="Yadav S."/>
            <person name="Young G."/>
            <person name="Yu Q."/>
            <person name="Zembek L."/>
            <person name="Zhong D."/>
            <person name="Zimmer A."/>
            <person name="Zwirko Z."/>
            <person name="Jaffe D.B."/>
            <person name="Alvarez P."/>
            <person name="Brockman W."/>
            <person name="Butler J."/>
            <person name="Chin C."/>
            <person name="Gnerre S."/>
            <person name="Grabherr M."/>
            <person name="Kleber M."/>
            <person name="Mauceli E."/>
            <person name="MacCallum I."/>
        </authorList>
    </citation>
    <scope>NUCLEOTIDE SEQUENCE [LARGE SCALE GENOMIC DNA]</scope>
    <source>
        <strain evidence="3">MSH-3 / Tucson 14011-0111.49</strain>
    </source>
</reference>
<evidence type="ECO:0000313" key="2">
    <source>
        <dbReference type="EMBL" id="EDW28330.1"/>
    </source>
</evidence>
<dbReference type="KEGG" id="dpe:6588971"/>
<dbReference type="HOGENOM" id="CLU_2707385_0_0_1"/>
<feature type="transmembrane region" description="Helical" evidence="1">
    <location>
        <begin position="15"/>
        <end position="34"/>
    </location>
</feature>
<keyword evidence="1" id="KW-0812">Transmembrane</keyword>
<keyword evidence="1" id="KW-1133">Transmembrane helix</keyword>
<dbReference type="EMBL" id="CH479180">
    <property type="protein sequence ID" value="EDW28330.1"/>
    <property type="molecule type" value="Genomic_DNA"/>
</dbReference>
<dbReference type="OrthoDB" id="10254455at2759"/>
<dbReference type="AlphaFoldDB" id="B4G776"/>
<accession>B4G776</accession>
<organism evidence="3">
    <name type="scientific">Drosophila persimilis</name>
    <name type="common">Fruit fly</name>
    <dbReference type="NCBI Taxonomy" id="7234"/>
    <lineage>
        <taxon>Eukaryota</taxon>
        <taxon>Metazoa</taxon>
        <taxon>Ecdysozoa</taxon>
        <taxon>Arthropoda</taxon>
        <taxon>Hexapoda</taxon>
        <taxon>Insecta</taxon>
        <taxon>Pterygota</taxon>
        <taxon>Neoptera</taxon>
        <taxon>Endopterygota</taxon>
        <taxon>Diptera</taxon>
        <taxon>Brachycera</taxon>
        <taxon>Muscomorpha</taxon>
        <taxon>Ephydroidea</taxon>
        <taxon>Drosophilidae</taxon>
        <taxon>Drosophila</taxon>
        <taxon>Sophophora</taxon>
    </lineage>
</organism>
<keyword evidence="1" id="KW-0472">Membrane</keyword>
<name>B4G776_DROPE</name>
<protein>
    <submittedName>
        <fullName evidence="2">GL19141</fullName>
    </submittedName>
</protein>
<dbReference type="Proteomes" id="UP000008744">
    <property type="component" value="Unassembled WGS sequence"/>
</dbReference>
<gene>
    <name evidence="2" type="primary">Dper\GL19141</name>
    <name evidence="2" type="ORF">Dper_GL19141</name>
</gene>
<proteinExistence type="predicted"/>
<evidence type="ECO:0000256" key="1">
    <source>
        <dbReference type="SAM" id="Phobius"/>
    </source>
</evidence>
<keyword evidence="3" id="KW-1185">Reference proteome</keyword>